<dbReference type="Gene3D" id="2.40.128.520">
    <property type="match status" value="1"/>
</dbReference>
<dbReference type="OrthoDB" id="9814399at2"/>
<dbReference type="AlphaFoldDB" id="A0A0A1F8E4"/>
<dbReference type="InterPro" id="IPR019223">
    <property type="entry name" value="DUF2147"/>
</dbReference>
<feature type="signal peptide" evidence="1">
    <location>
        <begin position="1"/>
        <end position="30"/>
    </location>
</feature>
<dbReference type="PANTHER" id="PTHR36919:SF3">
    <property type="entry name" value="BLL5882 PROTEIN"/>
    <property type="match status" value="1"/>
</dbReference>
<accession>A0A0A1F8E4</accession>
<organism evidence="3 4">
    <name type="scientific">Collimonas arenae</name>
    <dbReference type="NCBI Taxonomy" id="279058"/>
    <lineage>
        <taxon>Bacteria</taxon>
        <taxon>Pseudomonadati</taxon>
        <taxon>Pseudomonadota</taxon>
        <taxon>Betaproteobacteria</taxon>
        <taxon>Burkholderiales</taxon>
        <taxon>Oxalobacteraceae</taxon>
        <taxon>Collimonas</taxon>
    </lineage>
</organism>
<name>A0A0A1F8E4_9BURK</name>
<dbReference type="STRING" id="279058.LT85_0784"/>
<feature type="chain" id="PRO_5001983020" description="DUF2147 domain-containing protein" evidence="1">
    <location>
        <begin position="31"/>
        <end position="158"/>
    </location>
</feature>
<dbReference type="Pfam" id="PF09917">
    <property type="entry name" value="DUF2147"/>
    <property type="match status" value="1"/>
</dbReference>
<evidence type="ECO:0000259" key="2">
    <source>
        <dbReference type="Pfam" id="PF09917"/>
    </source>
</evidence>
<reference evidence="4" key="1">
    <citation type="journal article" date="2014" name="Soil Biol. Biochem.">
        <title>Structure and function of bacterial communities in ageing soils: Insights from the Mendocino ecological staircase.</title>
        <authorList>
            <person name="Uroz S."/>
            <person name="Tech J.J."/>
            <person name="Sawaya N.A."/>
            <person name="Frey-Klett P."/>
            <person name="Leveau J.H.J."/>
        </authorList>
    </citation>
    <scope>NUCLEOTIDE SEQUENCE [LARGE SCALE GENOMIC DNA]</scope>
    <source>
        <strain evidence="4">Cal35</strain>
    </source>
</reference>
<evidence type="ECO:0000256" key="1">
    <source>
        <dbReference type="SAM" id="SignalP"/>
    </source>
</evidence>
<dbReference type="Proteomes" id="UP000030302">
    <property type="component" value="Chromosome"/>
</dbReference>
<protein>
    <recommendedName>
        <fullName evidence="2">DUF2147 domain-containing protein</fullName>
    </recommendedName>
</protein>
<sequence>MHKLLINKLLMPLLMTAAAGSALLAPAAFAQAPNSAVGLWKNIDDHSGKPKALIRITEANGVLSGKIEKLLRDPSEDQNPKCVKCEGDLKDQPILGMTIITGMQKDGSEYNGGKILDPDNGKVYKSKMTLQENGQKLDVRGYIGVPMLGRTQTWLRQE</sequence>
<feature type="domain" description="DUF2147" evidence="2">
    <location>
        <begin position="38"/>
        <end position="156"/>
    </location>
</feature>
<dbReference type="EMBL" id="CP009962">
    <property type="protein sequence ID" value="AIY39944.1"/>
    <property type="molecule type" value="Genomic_DNA"/>
</dbReference>
<keyword evidence="1" id="KW-0732">Signal</keyword>
<dbReference type="KEGG" id="care:LT85_0784"/>
<dbReference type="PANTHER" id="PTHR36919">
    <property type="entry name" value="BLR1215 PROTEIN"/>
    <property type="match status" value="1"/>
</dbReference>
<keyword evidence="4" id="KW-1185">Reference proteome</keyword>
<gene>
    <name evidence="3" type="ORF">LT85_0784</name>
</gene>
<proteinExistence type="predicted"/>
<evidence type="ECO:0000313" key="4">
    <source>
        <dbReference type="Proteomes" id="UP000030302"/>
    </source>
</evidence>
<evidence type="ECO:0000313" key="3">
    <source>
        <dbReference type="EMBL" id="AIY39944.1"/>
    </source>
</evidence>
<dbReference type="HOGENOM" id="CLU_108869_0_1_4"/>